<protein>
    <submittedName>
        <fullName evidence="3">Putative transposase</fullName>
    </submittedName>
</protein>
<evidence type="ECO:0000259" key="2">
    <source>
        <dbReference type="PROSITE" id="PS50994"/>
    </source>
</evidence>
<evidence type="ECO:0000313" key="4">
    <source>
        <dbReference type="Proteomes" id="UP000184520"/>
    </source>
</evidence>
<dbReference type="STRING" id="634436.SAMN05216361_0022"/>
<reference evidence="4" key="1">
    <citation type="submission" date="2016-11" db="EMBL/GenBank/DDBJ databases">
        <authorList>
            <person name="Varghese N."/>
            <person name="Submissions S."/>
        </authorList>
    </citation>
    <scope>NUCLEOTIDE SEQUENCE [LARGE SCALE GENOMIC DNA]</scope>
    <source>
        <strain evidence="4">CGMCC 1.8995</strain>
    </source>
</reference>
<dbReference type="AlphaFoldDB" id="A0A1M5SLM0"/>
<feature type="domain" description="Integrase catalytic" evidence="2">
    <location>
        <begin position="189"/>
        <end position="392"/>
    </location>
</feature>
<dbReference type="PROSITE" id="PS50994">
    <property type="entry name" value="INTEGRASE"/>
    <property type="match status" value="1"/>
</dbReference>
<accession>A0A1M5SLM0</accession>
<dbReference type="GO" id="GO:0015074">
    <property type="term" value="P:DNA integration"/>
    <property type="evidence" value="ECO:0007669"/>
    <property type="project" value="InterPro"/>
</dbReference>
<dbReference type="Proteomes" id="UP000184520">
    <property type="component" value="Unassembled WGS sequence"/>
</dbReference>
<dbReference type="SUPFAM" id="SSF50610">
    <property type="entry name" value="mu transposase, C-terminal domain"/>
    <property type="match status" value="1"/>
</dbReference>
<evidence type="ECO:0000256" key="1">
    <source>
        <dbReference type="SAM" id="MobiDB-lite"/>
    </source>
</evidence>
<gene>
    <name evidence="3" type="ORF">SAMN05216361_0022</name>
</gene>
<dbReference type="InterPro" id="IPR001584">
    <property type="entry name" value="Integrase_cat-core"/>
</dbReference>
<sequence length="573" mass="65683">MHPAVHQFNQIVEQVIHDSDPWSRATEKARSIASKRMHMVTAVQKAATTMTMQAALAHVIQQCEHNKADEALVKAYIALNGPKPATIRLWCKAYDDTGKNGLLPKHNGTSRNDYGWEARALELYHKPQKPSIRKVARDLREKYGFKSAKEHNVRYFFSTLPADLQERSPWRMGRKQYKDALREHISRTTENLPVGVLFQGDGHTIDEYLRHPRTGKLWRAELTVFMDVRSRYIVGWYLSVAESSISTMAALSHAMGTHNHVPALIHIDNGSGFKSKLMNSETSGFYASFGIEPIWALPGNAKAKNVERFFRTMEDDFGKDFDTYCGYDMSPDASRLFSSSVKAEKAAAEGKIHIPTVDEWCEAFTDWLNLYHNRPHPEEPNTTPAELWAQLDRVPVVDHNLLVKPREEVTVSRSLVTLHKRKYISEYLYQYEGKKLVAEYDLHDDSTIRLFDMDGRWLTTATLKNKKDYISTSRIEDAQRKRLLEQTKRLNNKIHEKRMEAGRDIPLHVEQASDIDQLEESFSNLMAAQAPQNDDLNFDSLMQNVIQAPDPEPEENDDFDPLSIYPGETTHGR</sequence>
<dbReference type="Gene3D" id="3.30.420.10">
    <property type="entry name" value="Ribonuclease H-like superfamily/Ribonuclease H"/>
    <property type="match status" value="1"/>
</dbReference>
<proteinExistence type="predicted"/>
<organism evidence="3 4">
    <name type="scientific">Marisediminitalea aggregata</name>
    <dbReference type="NCBI Taxonomy" id="634436"/>
    <lineage>
        <taxon>Bacteria</taxon>
        <taxon>Pseudomonadati</taxon>
        <taxon>Pseudomonadota</taxon>
        <taxon>Gammaproteobacteria</taxon>
        <taxon>Alteromonadales</taxon>
        <taxon>Alteromonadaceae</taxon>
        <taxon>Marisediminitalea</taxon>
    </lineage>
</organism>
<dbReference type="RefSeq" id="WP_073325370.1">
    <property type="nucleotide sequence ID" value="NZ_FQWD01000010.1"/>
</dbReference>
<dbReference type="InterPro" id="IPR015378">
    <property type="entry name" value="Transposase-like_Mu_C"/>
</dbReference>
<dbReference type="GO" id="GO:0003676">
    <property type="term" value="F:nucleic acid binding"/>
    <property type="evidence" value="ECO:0007669"/>
    <property type="project" value="InterPro"/>
</dbReference>
<name>A0A1M5SLM0_9ALTE</name>
<feature type="region of interest" description="Disordered" evidence="1">
    <location>
        <begin position="536"/>
        <end position="573"/>
    </location>
</feature>
<dbReference type="OrthoDB" id="501284at2"/>
<feature type="compositionally biased region" description="Acidic residues" evidence="1">
    <location>
        <begin position="551"/>
        <end position="560"/>
    </location>
</feature>
<dbReference type="EMBL" id="FQWD01000010">
    <property type="protein sequence ID" value="SHH39416.1"/>
    <property type="molecule type" value="Genomic_DNA"/>
</dbReference>
<keyword evidence="4" id="KW-1185">Reference proteome</keyword>
<dbReference type="Pfam" id="PF09299">
    <property type="entry name" value="Mu-transpos_C"/>
    <property type="match status" value="1"/>
</dbReference>
<dbReference type="InterPro" id="IPR036397">
    <property type="entry name" value="RNaseH_sf"/>
</dbReference>
<evidence type="ECO:0000313" key="3">
    <source>
        <dbReference type="EMBL" id="SHH39416.1"/>
    </source>
</evidence>
<dbReference type="SUPFAM" id="SSF53098">
    <property type="entry name" value="Ribonuclease H-like"/>
    <property type="match status" value="1"/>
</dbReference>
<feature type="compositionally biased region" description="Polar residues" evidence="1">
    <location>
        <begin position="536"/>
        <end position="546"/>
    </location>
</feature>
<dbReference type="Gene3D" id="2.30.30.130">
    <property type="entry name" value="Transposase, Mu, C-terminal"/>
    <property type="match status" value="1"/>
</dbReference>
<dbReference type="InterPro" id="IPR009004">
    <property type="entry name" value="Transposase_Mu_C"/>
</dbReference>
<dbReference type="InterPro" id="IPR012337">
    <property type="entry name" value="RNaseH-like_sf"/>
</dbReference>